<reference evidence="1" key="2">
    <citation type="journal article" date="2022" name="New Phytol.">
        <title>Evolutionary transition to the ectomycorrhizal habit in the genomes of a hyperdiverse lineage of mushroom-forming fungi.</title>
        <authorList>
            <person name="Looney B."/>
            <person name="Miyauchi S."/>
            <person name="Morin E."/>
            <person name="Drula E."/>
            <person name="Courty P.E."/>
            <person name="Kohler A."/>
            <person name="Kuo A."/>
            <person name="LaButti K."/>
            <person name="Pangilinan J."/>
            <person name="Lipzen A."/>
            <person name="Riley R."/>
            <person name="Andreopoulos W."/>
            <person name="He G."/>
            <person name="Johnson J."/>
            <person name="Nolan M."/>
            <person name="Tritt A."/>
            <person name="Barry K.W."/>
            <person name="Grigoriev I.V."/>
            <person name="Nagy L.G."/>
            <person name="Hibbett D."/>
            <person name="Henrissat B."/>
            <person name="Matheny P.B."/>
            <person name="Labbe J."/>
            <person name="Martin F.M."/>
        </authorList>
    </citation>
    <scope>NUCLEOTIDE SEQUENCE</scope>
    <source>
        <strain evidence="1">FP105234-sp</strain>
    </source>
</reference>
<dbReference type="EMBL" id="MU276678">
    <property type="protein sequence ID" value="KAI0037876.1"/>
    <property type="molecule type" value="Genomic_DNA"/>
</dbReference>
<protein>
    <submittedName>
        <fullName evidence="1">Uncharacterized protein</fullName>
    </submittedName>
</protein>
<accession>A0ACB8R2V6</accession>
<feature type="non-terminal residue" evidence="1">
    <location>
        <position position="112"/>
    </location>
</feature>
<name>A0ACB8R2V6_9AGAM</name>
<sequence length="112" mass="12363">MNTVNASTGYSPFQLRMGRQPRLIPPLLQPDADATTAEFGPDGTLAQRVIDQLTVDFAEAQDSLLAAKLQQADSANQHRGPERAYAVGDRVLLSTFHRRRDYKAQDPARVAK</sequence>
<evidence type="ECO:0000313" key="1">
    <source>
        <dbReference type="EMBL" id="KAI0037876.1"/>
    </source>
</evidence>
<gene>
    <name evidence="1" type="ORF">FA95DRAFT_1472028</name>
</gene>
<keyword evidence="2" id="KW-1185">Reference proteome</keyword>
<reference evidence="1" key="1">
    <citation type="submission" date="2021-02" db="EMBL/GenBank/DDBJ databases">
        <authorList>
            <consortium name="DOE Joint Genome Institute"/>
            <person name="Ahrendt S."/>
            <person name="Looney B.P."/>
            <person name="Miyauchi S."/>
            <person name="Morin E."/>
            <person name="Drula E."/>
            <person name="Courty P.E."/>
            <person name="Chicoki N."/>
            <person name="Fauchery L."/>
            <person name="Kohler A."/>
            <person name="Kuo A."/>
            <person name="Labutti K."/>
            <person name="Pangilinan J."/>
            <person name="Lipzen A."/>
            <person name="Riley R."/>
            <person name="Andreopoulos W."/>
            <person name="He G."/>
            <person name="Johnson J."/>
            <person name="Barry K.W."/>
            <person name="Grigoriev I.V."/>
            <person name="Nagy L."/>
            <person name="Hibbett D."/>
            <person name="Henrissat B."/>
            <person name="Matheny P.B."/>
            <person name="Labbe J."/>
            <person name="Martin F."/>
        </authorList>
    </citation>
    <scope>NUCLEOTIDE SEQUENCE</scope>
    <source>
        <strain evidence="1">FP105234-sp</strain>
    </source>
</reference>
<comment type="caution">
    <text evidence="1">The sequence shown here is derived from an EMBL/GenBank/DDBJ whole genome shotgun (WGS) entry which is preliminary data.</text>
</comment>
<dbReference type="Proteomes" id="UP000814033">
    <property type="component" value="Unassembled WGS sequence"/>
</dbReference>
<proteinExistence type="predicted"/>
<organism evidence="1 2">
    <name type="scientific">Auriscalpium vulgare</name>
    <dbReference type="NCBI Taxonomy" id="40419"/>
    <lineage>
        <taxon>Eukaryota</taxon>
        <taxon>Fungi</taxon>
        <taxon>Dikarya</taxon>
        <taxon>Basidiomycota</taxon>
        <taxon>Agaricomycotina</taxon>
        <taxon>Agaricomycetes</taxon>
        <taxon>Russulales</taxon>
        <taxon>Auriscalpiaceae</taxon>
        <taxon>Auriscalpium</taxon>
    </lineage>
</organism>
<evidence type="ECO:0000313" key="2">
    <source>
        <dbReference type="Proteomes" id="UP000814033"/>
    </source>
</evidence>